<dbReference type="SUPFAM" id="SSF50998">
    <property type="entry name" value="Quinoprotein alcohol dehydrogenase-like"/>
    <property type="match status" value="1"/>
</dbReference>
<evidence type="ECO:0000259" key="12">
    <source>
        <dbReference type="Pfam" id="PF07774"/>
    </source>
</evidence>
<evidence type="ECO:0000256" key="7">
    <source>
        <dbReference type="ARBA" id="ARBA00022824"/>
    </source>
</evidence>
<dbReference type="InterPro" id="IPR026895">
    <property type="entry name" value="EMC1"/>
</dbReference>
<dbReference type="Proteomes" id="UP001140094">
    <property type="component" value="Unassembled WGS sequence"/>
</dbReference>
<dbReference type="InterPro" id="IPR058545">
    <property type="entry name" value="Beta-prop_EMC1_1st"/>
</dbReference>
<dbReference type="InterPro" id="IPR011678">
    <property type="entry name" value="EMC1_C"/>
</dbReference>
<comment type="caution">
    <text evidence="14">The sequence shown here is derived from an EMBL/GenBank/DDBJ whole genome shotgun (WGS) entry which is preliminary data.</text>
</comment>
<evidence type="ECO:0000256" key="10">
    <source>
        <dbReference type="ARBA" id="ARBA00023180"/>
    </source>
</evidence>
<keyword evidence="5" id="KW-0812">Transmembrane</keyword>
<name>A0A9W8HYP8_9FUNG</name>
<keyword evidence="15" id="KW-1185">Reference proteome</keyword>
<keyword evidence="8" id="KW-1133">Transmembrane helix</keyword>
<proteinExistence type="inferred from homology"/>
<dbReference type="InterPro" id="IPR011047">
    <property type="entry name" value="Quinoprotein_ADH-like_sf"/>
</dbReference>
<dbReference type="GO" id="GO:0072546">
    <property type="term" value="C:EMC complex"/>
    <property type="evidence" value="ECO:0007669"/>
    <property type="project" value="InterPro"/>
</dbReference>
<evidence type="ECO:0000256" key="4">
    <source>
        <dbReference type="ARBA" id="ARBA00020824"/>
    </source>
</evidence>
<feature type="domain" description="ER membrane protein complex subunit 1 C-terminal" evidence="12">
    <location>
        <begin position="757"/>
        <end position="972"/>
    </location>
</feature>
<dbReference type="Pfam" id="PF25293">
    <property type="entry name" value="Beta-prop_EMC1_N"/>
    <property type="match status" value="1"/>
</dbReference>
<keyword evidence="6 11" id="KW-0732">Signal</keyword>
<comment type="subunit">
    <text evidence="3">Component of the ER membrane protein complex (EMC).</text>
</comment>
<accession>A0A9W8HYP8</accession>
<evidence type="ECO:0000313" key="14">
    <source>
        <dbReference type="EMBL" id="KAJ2805945.1"/>
    </source>
</evidence>
<reference evidence="14" key="1">
    <citation type="submission" date="2022-07" db="EMBL/GenBank/DDBJ databases">
        <title>Phylogenomic reconstructions and comparative analyses of Kickxellomycotina fungi.</title>
        <authorList>
            <person name="Reynolds N.K."/>
            <person name="Stajich J.E."/>
            <person name="Barry K."/>
            <person name="Grigoriev I.V."/>
            <person name="Crous P."/>
            <person name="Smith M.E."/>
        </authorList>
    </citation>
    <scope>NUCLEOTIDE SEQUENCE</scope>
    <source>
        <strain evidence="14">NRRL 1565</strain>
    </source>
</reference>
<dbReference type="GO" id="GO:0034975">
    <property type="term" value="P:protein folding in endoplasmic reticulum"/>
    <property type="evidence" value="ECO:0007669"/>
    <property type="project" value="TreeGrafter"/>
</dbReference>
<sequence length="973" mass="103533">MLIAWRVLKAVVAVSSVLSGAQALFPDEAGRIDWYQAQIGVPQRLEEHVHNGTVGLVAATARNVVALVDAESGALRWRQQLGDEAIGALQVRDGRVLTQSAAVDSAAQVRVWDADSGALQWSFTHAADDVSGGAAAFVDDSDDVVTVSGNQLVRVAADGSTAWTLALNGTGVYGRVVVHGGSVFAVGDARRTRTAGRRLHVVEARVATGEVVQQYDVADGQRLGNGRVVVAASRTHGGFVVWREKKNIVWQLHRLGQTSPLWEMHHAKHVQMELMPEDMLSSTLVEAGAADAPRFAMAYTKDGVAKTLVVELVRGGDGVEMRRVALVSDRTDGVAWRTGDETGEARKGRVAYRRDTYGPVTGVTVCSGAARVVVQTRGGLVAALAHGRREPVWLRDEALAHAQDMAFVDLPAPASPAEHAARATDPSVLPSPFARFVLHWVAWAQTLRAWALTGFGLRRSAATAPPAGTESGRLAPEPLAAGDHFGFSKLAVFGSSTGVVTAVGTQGGVRSWAHYVAHNDSPAAVERVIVTRRSLPVGGEPPVAVAVGRGARNHTVVAPLDALTGAPLADLGQHVMPFAYSRVLELPATDPESGQLLLGFVPVDGAPRLVLWPPTTSAARAFCALTKPFFFEVGDDVGSTRVRGFRAVCPDAWAPDTPPEVDAQPAWSFDLPPGETLVAAARYEPGGYATALQGRVLGDRSVRYKYINPHLMTLATQGPDGVAVYLIDRVSGRLLHSATHAAARVDKERPFLAVQSESRVIYQLWLDAIPAAAAAPPARGFVTVVAELFESDRADERTTDSAISSRDLRLPSVVTEAFAAPEPATALAVTRTRARIATRDVLFALSSGKLLALPDQLLDARRPLAPSADEKAEGLLPYAAPLPLDPRRVVSHHNAVASVRRIVSHPTDLESTALVAAFGLDVFFTRLSPSGVFDQLAPTFSKANLVITTLALAVGCLLARPMVHRKLTNRAWA</sequence>
<evidence type="ECO:0000256" key="6">
    <source>
        <dbReference type="ARBA" id="ARBA00022729"/>
    </source>
</evidence>
<evidence type="ECO:0000256" key="3">
    <source>
        <dbReference type="ARBA" id="ARBA00011276"/>
    </source>
</evidence>
<dbReference type="PANTHER" id="PTHR21573:SF0">
    <property type="entry name" value="ER MEMBRANE PROTEIN COMPLEX SUBUNIT 1"/>
    <property type="match status" value="1"/>
</dbReference>
<evidence type="ECO:0000256" key="9">
    <source>
        <dbReference type="ARBA" id="ARBA00023136"/>
    </source>
</evidence>
<evidence type="ECO:0000256" key="1">
    <source>
        <dbReference type="ARBA" id="ARBA00004115"/>
    </source>
</evidence>
<protein>
    <recommendedName>
        <fullName evidence="4">ER membrane protein complex subunit 1</fullName>
    </recommendedName>
</protein>
<dbReference type="EMBL" id="JANBUO010000241">
    <property type="protein sequence ID" value="KAJ2805945.1"/>
    <property type="molecule type" value="Genomic_DNA"/>
</dbReference>
<feature type="signal peptide" evidence="11">
    <location>
        <begin position="1"/>
        <end position="23"/>
    </location>
</feature>
<organism evidence="14 15">
    <name type="scientific">Coemansia guatemalensis</name>
    <dbReference type="NCBI Taxonomy" id="2761395"/>
    <lineage>
        <taxon>Eukaryota</taxon>
        <taxon>Fungi</taxon>
        <taxon>Fungi incertae sedis</taxon>
        <taxon>Zoopagomycota</taxon>
        <taxon>Kickxellomycotina</taxon>
        <taxon>Kickxellomycetes</taxon>
        <taxon>Kickxellales</taxon>
        <taxon>Kickxellaceae</taxon>
        <taxon>Coemansia</taxon>
    </lineage>
</organism>
<evidence type="ECO:0000256" key="11">
    <source>
        <dbReference type="SAM" id="SignalP"/>
    </source>
</evidence>
<dbReference type="PANTHER" id="PTHR21573">
    <property type="entry name" value="ER MEMBRANE PROTEIN COMPLEX SUBUNIT 1"/>
    <property type="match status" value="1"/>
</dbReference>
<evidence type="ECO:0000256" key="8">
    <source>
        <dbReference type="ARBA" id="ARBA00022989"/>
    </source>
</evidence>
<keyword evidence="10" id="KW-0325">Glycoprotein</keyword>
<evidence type="ECO:0000256" key="2">
    <source>
        <dbReference type="ARBA" id="ARBA00007904"/>
    </source>
</evidence>
<gene>
    <name evidence="14" type="ORF">H4R20_001886</name>
</gene>
<evidence type="ECO:0000256" key="5">
    <source>
        <dbReference type="ARBA" id="ARBA00022692"/>
    </source>
</evidence>
<evidence type="ECO:0000313" key="15">
    <source>
        <dbReference type="Proteomes" id="UP001140094"/>
    </source>
</evidence>
<dbReference type="AlphaFoldDB" id="A0A9W8HYP8"/>
<feature type="domain" description="EMC1 first beta-propeller" evidence="13">
    <location>
        <begin position="23"/>
        <end position="230"/>
    </location>
</feature>
<keyword evidence="9" id="KW-0472">Membrane</keyword>
<comment type="similarity">
    <text evidence="2">Belongs to the EMC1 family.</text>
</comment>
<keyword evidence="7" id="KW-0256">Endoplasmic reticulum</keyword>
<feature type="chain" id="PRO_5040798691" description="ER membrane protein complex subunit 1" evidence="11">
    <location>
        <begin position="24"/>
        <end position="973"/>
    </location>
</feature>
<dbReference type="Gene3D" id="2.130.10.10">
    <property type="entry name" value="YVTN repeat-like/Quinoprotein amine dehydrogenase"/>
    <property type="match status" value="1"/>
</dbReference>
<dbReference type="OrthoDB" id="28092at2759"/>
<evidence type="ECO:0000259" key="13">
    <source>
        <dbReference type="Pfam" id="PF25293"/>
    </source>
</evidence>
<dbReference type="InterPro" id="IPR015943">
    <property type="entry name" value="WD40/YVTN_repeat-like_dom_sf"/>
</dbReference>
<comment type="subcellular location">
    <subcellularLocation>
        <location evidence="1">Endoplasmic reticulum membrane</location>
        <topology evidence="1">Single-pass type I membrane protein</topology>
    </subcellularLocation>
</comment>
<dbReference type="Pfam" id="PF07774">
    <property type="entry name" value="EMC1_C"/>
    <property type="match status" value="1"/>
</dbReference>